<feature type="region of interest" description="Disordered" evidence="1">
    <location>
        <begin position="201"/>
        <end position="220"/>
    </location>
</feature>
<protein>
    <submittedName>
        <fullName evidence="2">Uncharacterized protein</fullName>
    </submittedName>
</protein>
<gene>
    <name evidence="2" type="ORF">PR048_016453</name>
</gene>
<keyword evidence="3" id="KW-1185">Reference proteome</keyword>
<feature type="region of interest" description="Disordered" evidence="1">
    <location>
        <begin position="1"/>
        <end position="27"/>
    </location>
</feature>
<dbReference type="Proteomes" id="UP001159363">
    <property type="component" value="Chromosome 4"/>
</dbReference>
<comment type="caution">
    <text evidence="2">The sequence shown here is derived from an EMBL/GenBank/DDBJ whole genome shotgun (WGS) entry which is preliminary data.</text>
</comment>
<proteinExistence type="predicted"/>
<feature type="region of interest" description="Disordered" evidence="1">
    <location>
        <begin position="46"/>
        <end position="181"/>
    </location>
</feature>
<evidence type="ECO:0000313" key="3">
    <source>
        <dbReference type="Proteomes" id="UP001159363"/>
    </source>
</evidence>
<dbReference type="EMBL" id="JARBHB010000005">
    <property type="protein sequence ID" value="KAJ8884596.1"/>
    <property type="molecule type" value="Genomic_DNA"/>
</dbReference>
<evidence type="ECO:0000313" key="2">
    <source>
        <dbReference type="EMBL" id="KAJ8884596.1"/>
    </source>
</evidence>
<name>A0ABQ9HJR0_9NEOP</name>
<sequence>MPSQLADMSDDSDSISEEERSLFRPFTRESLAAIETLIADEYVKQKELEKKRVEGEVRPLPGLPSTSPRDPLLNSPRPPSTSPRDPLHNSPRPPSTSLRDPLHISPGPPPQLPGTPSTSPRDPLHISLGSRPHIPGTPSTSPRDPLHISPGPPPHLPGTPFTSPGDPPPHLSGDPPRLYPCRLTHAPLTSLETLTVVQLRHGGGGQRCHSPPTPHQRPKTADNMSAVALLTNDHQGGGDYTVYHGNNSLNGDWGFGASEPGRPPCNVTVRHFGSQWSLSIDP</sequence>
<accession>A0ABQ9HJR0</accession>
<feature type="compositionally biased region" description="Basic and acidic residues" evidence="1">
    <location>
        <begin position="46"/>
        <end position="57"/>
    </location>
</feature>
<evidence type="ECO:0000256" key="1">
    <source>
        <dbReference type="SAM" id="MobiDB-lite"/>
    </source>
</evidence>
<organism evidence="2 3">
    <name type="scientific">Dryococelus australis</name>
    <dbReference type="NCBI Taxonomy" id="614101"/>
    <lineage>
        <taxon>Eukaryota</taxon>
        <taxon>Metazoa</taxon>
        <taxon>Ecdysozoa</taxon>
        <taxon>Arthropoda</taxon>
        <taxon>Hexapoda</taxon>
        <taxon>Insecta</taxon>
        <taxon>Pterygota</taxon>
        <taxon>Neoptera</taxon>
        <taxon>Polyneoptera</taxon>
        <taxon>Phasmatodea</taxon>
        <taxon>Verophasmatodea</taxon>
        <taxon>Anareolatae</taxon>
        <taxon>Phasmatidae</taxon>
        <taxon>Eurycanthinae</taxon>
        <taxon>Dryococelus</taxon>
    </lineage>
</organism>
<reference evidence="2 3" key="1">
    <citation type="submission" date="2023-02" db="EMBL/GenBank/DDBJ databases">
        <title>LHISI_Scaffold_Assembly.</title>
        <authorList>
            <person name="Stuart O.P."/>
            <person name="Cleave R."/>
            <person name="Magrath M.J.L."/>
            <person name="Mikheyev A.S."/>
        </authorList>
    </citation>
    <scope>NUCLEOTIDE SEQUENCE [LARGE SCALE GENOMIC DNA]</scope>
    <source>
        <strain evidence="2">Daus_M_001</strain>
        <tissue evidence="2">Leg muscle</tissue>
    </source>
</reference>